<evidence type="ECO:0000256" key="1">
    <source>
        <dbReference type="SAM" id="MobiDB-lite"/>
    </source>
</evidence>
<proteinExistence type="predicted"/>
<sequence length="451" mass="49528">MCQVSHKGMLYGVATRFPSAVFLSRLLDWCIWVTISRLLFQLQACARVRGVGFGEFGYFKPSGALFSGLWGRLVDEDAMTIEKAANNAIYFSNEQFNAGLCFPFLSFFKEFLHYIEIPPAYVHPNIIRVLMGCNIPNMLFNLDLSLLEVLFVYTIKKGKKDIFSMFAHIPSLQLVTNLPDSNKGGAKGHVLVKGPWAGLSEHPERDFSPNYSLKLPGTHKRARLVEWVEKASFDHLNRLFEITFVERHYQTLHTARNLLAVVREPHPYVLNILPGGYLRKALGEKGPGEKGRDSSPAVRLPAVKKTKKTIAQALQIVSPTPDLLSSSLDSASSRSDSPTPVPEDTSSSLQLETFRPGVCSERVEEDPVVEVPPSTMSHPDEAGPSAAAATHPDVAGLSAAAMVQPDVATPNNIPSAEEACGTEEGLNVAVDEESPDEKSSLAVRFLQAVRK</sequence>
<feature type="compositionally biased region" description="Low complexity" evidence="1">
    <location>
        <begin position="321"/>
        <end position="338"/>
    </location>
</feature>
<comment type="caution">
    <text evidence="2">The sequence shown here is derived from an EMBL/GenBank/DDBJ whole genome shotgun (WGS) entry which is preliminary data.</text>
</comment>
<gene>
    <name evidence="2" type="ORF">CK203_100860</name>
</gene>
<dbReference type="AlphaFoldDB" id="A0A438CZG7"/>
<dbReference type="EMBL" id="QGNW01001884">
    <property type="protein sequence ID" value="RVW28620.1"/>
    <property type="molecule type" value="Genomic_DNA"/>
</dbReference>
<organism evidence="2 3">
    <name type="scientific">Vitis vinifera</name>
    <name type="common">Grape</name>
    <dbReference type="NCBI Taxonomy" id="29760"/>
    <lineage>
        <taxon>Eukaryota</taxon>
        <taxon>Viridiplantae</taxon>
        <taxon>Streptophyta</taxon>
        <taxon>Embryophyta</taxon>
        <taxon>Tracheophyta</taxon>
        <taxon>Spermatophyta</taxon>
        <taxon>Magnoliopsida</taxon>
        <taxon>eudicotyledons</taxon>
        <taxon>Gunneridae</taxon>
        <taxon>Pentapetalae</taxon>
        <taxon>rosids</taxon>
        <taxon>Vitales</taxon>
        <taxon>Vitaceae</taxon>
        <taxon>Viteae</taxon>
        <taxon>Vitis</taxon>
    </lineage>
</organism>
<dbReference type="Proteomes" id="UP000288805">
    <property type="component" value="Unassembled WGS sequence"/>
</dbReference>
<evidence type="ECO:0000313" key="2">
    <source>
        <dbReference type="EMBL" id="RVW28620.1"/>
    </source>
</evidence>
<feature type="region of interest" description="Disordered" evidence="1">
    <location>
        <begin position="321"/>
        <end position="391"/>
    </location>
</feature>
<feature type="compositionally biased region" description="Basic and acidic residues" evidence="1">
    <location>
        <begin position="283"/>
        <end position="293"/>
    </location>
</feature>
<accession>A0A438CZG7</accession>
<protein>
    <submittedName>
        <fullName evidence="2">Uncharacterized protein</fullName>
    </submittedName>
</protein>
<feature type="region of interest" description="Disordered" evidence="1">
    <location>
        <begin position="283"/>
        <end position="304"/>
    </location>
</feature>
<name>A0A438CZG7_VITVI</name>
<reference evidence="2 3" key="1">
    <citation type="journal article" date="2018" name="PLoS Genet.">
        <title>Population sequencing reveals clonal diversity and ancestral inbreeding in the grapevine cultivar Chardonnay.</title>
        <authorList>
            <person name="Roach M.J."/>
            <person name="Johnson D.L."/>
            <person name="Bohlmann J."/>
            <person name="van Vuuren H.J."/>
            <person name="Jones S.J."/>
            <person name="Pretorius I.S."/>
            <person name="Schmidt S.A."/>
            <person name="Borneman A.R."/>
        </authorList>
    </citation>
    <scope>NUCLEOTIDE SEQUENCE [LARGE SCALE GENOMIC DNA]</scope>
    <source>
        <strain evidence="3">cv. Chardonnay</strain>
        <tissue evidence="2">Leaf</tissue>
    </source>
</reference>
<evidence type="ECO:0000313" key="3">
    <source>
        <dbReference type="Proteomes" id="UP000288805"/>
    </source>
</evidence>